<dbReference type="InterPro" id="IPR006085">
    <property type="entry name" value="XPG_DNA_repair_N"/>
</dbReference>
<dbReference type="GO" id="GO:0005730">
    <property type="term" value="C:nucleolus"/>
    <property type="evidence" value="ECO:0007669"/>
    <property type="project" value="UniProtKB-SubCell"/>
</dbReference>
<keyword evidence="10 16" id="KW-0496">Mitochondrion</keyword>
<evidence type="ECO:0000256" key="8">
    <source>
        <dbReference type="ARBA" id="ARBA00022839"/>
    </source>
</evidence>
<organism evidence="20 21">
    <name type="scientific">Blepharisma stoltei</name>
    <dbReference type="NCBI Taxonomy" id="1481888"/>
    <lineage>
        <taxon>Eukaryota</taxon>
        <taxon>Sar</taxon>
        <taxon>Alveolata</taxon>
        <taxon>Ciliophora</taxon>
        <taxon>Postciliodesmatophora</taxon>
        <taxon>Heterotrichea</taxon>
        <taxon>Heterotrichida</taxon>
        <taxon>Blepharismidae</taxon>
        <taxon>Blepharisma</taxon>
    </lineage>
</organism>
<dbReference type="PROSITE" id="PS00842">
    <property type="entry name" value="XPG_2"/>
    <property type="match status" value="1"/>
</dbReference>
<dbReference type="InterPro" id="IPR006084">
    <property type="entry name" value="XPG/Rad2"/>
</dbReference>
<keyword evidence="4 16" id="KW-0479">Metal-binding</keyword>
<dbReference type="SMART" id="SM00485">
    <property type="entry name" value="XPGN"/>
    <property type="match status" value="1"/>
</dbReference>
<dbReference type="EMBL" id="CAJZBQ010000043">
    <property type="protein sequence ID" value="CAG9327369.1"/>
    <property type="molecule type" value="Genomic_DNA"/>
</dbReference>
<dbReference type="GO" id="GO:0008409">
    <property type="term" value="F:5'-3' exonuclease activity"/>
    <property type="evidence" value="ECO:0007669"/>
    <property type="project" value="UniProtKB-UniRule"/>
</dbReference>
<name>A0AAU9JNS7_9CILI</name>
<dbReference type="Pfam" id="PF00867">
    <property type="entry name" value="XPG_I"/>
    <property type="match status" value="1"/>
</dbReference>
<evidence type="ECO:0000256" key="10">
    <source>
        <dbReference type="ARBA" id="ARBA00023128"/>
    </source>
</evidence>
<dbReference type="SUPFAM" id="SSF88723">
    <property type="entry name" value="PIN domain-like"/>
    <property type="match status" value="1"/>
</dbReference>
<evidence type="ECO:0000256" key="5">
    <source>
        <dbReference type="ARBA" id="ARBA00022759"/>
    </source>
</evidence>
<dbReference type="FunFam" id="1.10.150.20:FF:000009">
    <property type="entry name" value="Flap endonuclease 1"/>
    <property type="match status" value="1"/>
</dbReference>
<evidence type="ECO:0000256" key="13">
    <source>
        <dbReference type="ARBA" id="ARBA00029382"/>
    </source>
</evidence>
<dbReference type="InterPro" id="IPR023426">
    <property type="entry name" value="Flap_endonuc"/>
</dbReference>
<evidence type="ECO:0000256" key="2">
    <source>
        <dbReference type="ARBA" id="ARBA00022705"/>
    </source>
</evidence>
<dbReference type="GO" id="GO:0043137">
    <property type="term" value="P:DNA replication, removal of RNA primer"/>
    <property type="evidence" value="ECO:0007669"/>
    <property type="project" value="UniProtKB-UniRule"/>
</dbReference>
<feature type="coiled-coil region" evidence="17">
    <location>
        <begin position="97"/>
        <end position="128"/>
    </location>
</feature>
<evidence type="ECO:0000259" key="18">
    <source>
        <dbReference type="SMART" id="SM00484"/>
    </source>
</evidence>
<dbReference type="GO" id="GO:0005654">
    <property type="term" value="C:nucleoplasm"/>
    <property type="evidence" value="ECO:0007669"/>
    <property type="project" value="UniProtKB-SubCell"/>
</dbReference>
<keyword evidence="21" id="KW-1185">Reference proteome</keyword>
<dbReference type="FunFam" id="3.40.50.1010:FF:000016">
    <property type="entry name" value="Flap endonuclease 1"/>
    <property type="match status" value="1"/>
</dbReference>
<dbReference type="PANTHER" id="PTHR11081">
    <property type="entry name" value="FLAP ENDONUCLEASE FAMILY MEMBER"/>
    <property type="match status" value="1"/>
</dbReference>
<evidence type="ECO:0000256" key="4">
    <source>
        <dbReference type="ARBA" id="ARBA00022723"/>
    </source>
</evidence>
<gene>
    <name evidence="20" type="ORF">BSTOLATCC_MIC43408</name>
</gene>
<proteinExistence type="inferred from homology"/>
<dbReference type="GO" id="GO:0000287">
    <property type="term" value="F:magnesium ion binding"/>
    <property type="evidence" value="ECO:0007669"/>
    <property type="project" value="UniProtKB-UniRule"/>
</dbReference>
<feature type="domain" description="XPG N-terminal" evidence="19">
    <location>
        <begin position="1"/>
        <end position="111"/>
    </location>
</feature>
<dbReference type="Pfam" id="PF00752">
    <property type="entry name" value="XPG_N"/>
    <property type="match status" value="1"/>
</dbReference>
<keyword evidence="5 16" id="KW-0255">Endonuclease</keyword>
<dbReference type="InterPro" id="IPR008918">
    <property type="entry name" value="HhH2"/>
</dbReference>
<protein>
    <recommendedName>
        <fullName evidence="16">Flap endonuclease 1</fullName>
        <shortName evidence="16">FEN-1</shortName>
        <ecNumber evidence="16">3.1.-.-</ecNumber>
    </recommendedName>
    <alternativeName>
        <fullName evidence="16">Flap structure-specific endonuclease 1</fullName>
    </alternativeName>
</protein>
<evidence type="ECO:0000256" key="17">
    <source>
        <dbReference type="SAM" id="Coils"/>
    </source>
</evidence>
<comment type="caution">
    <text evidence="20">The sequence shown here is derived from an EMBL/GenBank/DDBJ whole genome shotgun (WGS) entry which is preliminary data.</text>
</comment>
<evidence type="ECO:0000256" key="11">
    <source>
        <dbReference type="ARBA" id="ARBA00023204"/>
    </source>
</evidence>
<reference evidence="20" key="1">
    <citation type="submission" date="2021-09" db="EMBL/GenBank/DDBJ databases">
        <authorList>
            <consortium name="AG Swart"/>
            <person name="Singh M."/>
            <person name="Singh A."/>
            <person name="Seah K."/>
            <person name="Emmerich C."/>
        </authorList>
    </citation>
    <scope>NUCLEOTIDE SEQUENCE</scope>
    <source>
        <strain evidence="20">ATCC30299</strain>
    </source>
</reference>
<keyword evidence="12 16" id="KW-0539">Nucleus</keyword>
<feature type="domain" description="XPG-I" evidence="18">
    <location>
        <begin position="150"/>
        <end position="219"/>
    </location>
</feature>
<keyword evidence="1 16" id="KW-0597">Phosphoprotein</keyword>
<evidence type="ECO:0000256" key="9">
    <source>
        <dbReference type="ARBA" id="ARBA00022842"/>
    </source>
</evidence>
<evidence type="ECO:0000256" key="15">
    <source>
        <dbReference type="ARBA" id="ARBA00063178"/>
    </source>
</evidence>
<comment type="subcellular location">
    <subcellularLocation>
        <location evidence="16">Nucleus</location>
        <location evidence="16">Nucleolus</location>
    </subcellularLocation>
    <subcellularLocation>
        <location evidence="16">Nucleus</location>
        <location evidence="16">Nucleoplasm</location>
    </subcellularLocation>
    <subcellularLocation>
        <location evidence="16">Mitochondrion</location>
    </subcellularLocation>
    <text evidence="16">Resides mostly in the nucleoli and relocalizes to the nucleoplasm upon DNA damage.</text>
</comment>
<dbReference type="GO" id="GO:0017108">
    <property type="term" value="F:5'-flap endonuclease activity"/>
    <property type="evidence" value="ECO:0007669"/>
    <property type="project" value="UniProtKB-UniRule"/>
</dbReference>
<dbReference type="InterPro" id="IPR036279">
    <property type="entry name" value="5-3_exonuclease_C_sf"/>
</dbReference>
<accession>A0AAU9JNS7</accession>
<evidence type="ECO:0000256" key="14">
    <source>
        <dbReference type="ARBA" id="ARBA00034726"/>
    </source>
</evidence>
<dbReference type="InterPro" id="IPR006086">
    <property type="entry name" value="XPG-I_dom"/>
</dbReference>
<evidence type="ECO:0000256" key="6">
    <source>
        <dbReference type="ARBA" id="ARBA00022763"/>
    </source>
</evidence>
<evidence type="ECO:0000259" key="19">
    <source>
        <dbReference type="SMART" id="SM00485"/>
    </source>
</evidence>
<dbReference type="CDD" id="cd09867">
    <property type="entry name" value="PIN_FEN1"/>
    <property type="match status" value="1"/>
</dbReference>
<keyword evidence="11 16" id="KW-0234">DNA repair</keyword>
<evidence type="ECO:0000313" key="20">
    <source>
        <dbReference type="EMBL" id="CAG9327369.1"/>
    </source>
</evidence>
<comment type="cofactor">
    <cofactor evidence="16">
        <name>Mg(2+)</name>
        <dbReference type="ChEBI" id="CHEBI:18420"/>
    </cofactor>
    <text evidence="16">Binds 2 magnesium ions per subunit. They probably participate in the reaction catalyzed by the enzyme. May bind an additional third magnesium ion after substrate binding.</text>
</comment>
<dbReference type="PRINTS" id="PR00853">
    <property type="entry name" value="XPGRADSUPER"/>
</dbReference>
<dbReference type="CDD" id="cd09907">
    <property type="entry name" value="H3TH_FEN1-Euk"/>
    <property type="match status" value="1"/>
</dbReference>
<comment type="similarity">
    <text evidence="14 16">Belongs to the XPG/RAD2 endonuclease family. FEN1 subfamily.</text>
</comment>
<evidence type="ECO:0000256" key="7">
    <source>
        <dbReference type="ARBA" id="ARBA00022801"/>
    </source>
</evidence>
<dbReference type="GO" id="GO:0005739">
    <property type="term" value="C:mitochondrion"/>
    <property type="evidence" value="ECO:0007669"/>
    <property type="project" value="UniProtKB-SubCell"/>
</dbReference>
<dbReference type="PANTHER" id="PTHR11081:SF9">
    <property type="entry name" value="FLAP ENDONUCLEASE 1"/>
    <property type="match status" value="1"/>
</dbReference>
<dbReference type="EC" id="3.1.-.-" evidence="16"/>
<evidence type="ECO:0000313" key="21">
    <source>
        <dbReference type="Proteomes" id="UP001162131"/>
    </source>
</evidence>
<keyword evidence="2 16" id="KW-0235">DNA replication</keyword>
<evidence type="ECO:0000256" key="12">
    <source>
        <dbReference type="ARBA" id="ARBA00023242"/>
    </source>
</evidence>
<keyword evidence="17" id="KW-0175">Coiled coil</keyword>
<dbReference type="Proteomes" id="UP001162131">
    <property type="component" value="Unassembled WGS sequence"/>
</dbReference>
<dbReference type="SMART" id="SM00484">
    <property type="entry name" value="XPGI"/>
    <property type="match status" value="1"/>
</dbReference>
<dbReference type="InterPro" id="IPR019974">
    <property type="entry name" value="XPG_CS"/>
</dbReference>
<comment type="subunit">
    <text evidence="15">Interacts with PCNA1 and PCNA2. Three molecules of FEN1 bind to one PCNA trimer with each molecule binding to one PCNA monomer. PCNA stimulates the nuclease activity without altering cleavage specificity.</text>
</comment>
<keyword evidence="8 16" id="KW-0269">Exonuclease</keyword>
<comment type="function">
    <text evidence="13 16">Structure-specific nuclease with 5'-flap endonuclease and 5'-3' exonuclease activities involved in DNA replication and repair. During DNA replication, cleaves the 5'-overhanging flap structure that is generated by displacement synthesis when DNA polymerase encounters the 5'-end of a downstream Okazaki fragment. It enters the flap from the 5'-end and then tracks to cleave the flap base, leaving a nick for ligation. Also involved in the long patch base excision repair (LP-BER) pathway, by cleaving within the apurinic/apyrimidinic (AP) site-terminated flap. Acts as a genome stabilization factor that prevents flaps from equilibrating into structures that lead to duplications and deletions. Also possesses 5'-3' exonuclease activity on nicked or gapped double-stranded DNA, and exhibits RNase H activity. Also involved in replication and repair of rDNA and in repairing mitochondrial DNA.</text>
</comment>
<evidence type="ECO:0000256" key="1">
    <source>
        <dbReference type="ARBA" id="ARBA00022553"/>
    </source>
</evidence>
<keyword evidence="7 16" id="KW-0378">Hydrolase</keyword>
<dbReference type="AlphaFoldDB" id="A0AAU9JNS7"/>
<dbReference type="HAMAP" id="MF_00614">
    <property type="entry name" value="Fen"/>
    <property type="match status" value="1"/>
</dbReference>
<dbReference type="GO" id="GO:0006284">
    <property type="term" value="P:base-excision repair"/>
    <property type="evidence" value="ECO:0007669"/>
    <property type="project" value="UniProtKB-UniRule"/>
</dbReference>
<dbReference type="GO" id="GO:0003677">
    <property type="term" value="F:DNA binding"/>
    <property type="evidence" value="ECO:0007669"/>
    <property type="project" value="UniProtKB-UniRule"/>
</dbReference>
<keyword evidence="3 16" id="KW-0540">Nuclease</keyword>
<keyword evidence="6 16" id="KW-0227">DNA damage</keyword>
<sequence>MGIKQLMQLINEKASGAVKKLPLDRYSGQIVACDASMAMYQFLIATQFSTKSGLGMLTDSDGNHTAHLLGLFNRTIMFLENRVKPIWVFDGRPPTMKAAELEKRKKAKEEAEENVEKAIEEGKEEDIKKFGQRTIRITPEMKEDAMQMLRLMGVPVIQAPCEAEAQCAHLVKLGKAQAVASEDMDSLTFGATYLLRGFNSKKEPIVEISYNELLAGLELNQREFIDLCILLGCDYTEHISGIGPVTGYKLIKQYGTIERVVDHISGSDKKKYAIPQEFNFEGARELFLTPEVDNCDGVEIQWNAPNEAELSPYLIVQKGFAQARVDAGIQKLKKIQGRPAQLVLEHFFGKAEVVKRKAPEPKGSAKKSKKK</sequence>
<evidence type="ECO:0000256" key="16">
    <source>
        <dbReference type="HAMAP-Rule" id="MF_03140"/>
    </source>
</evidence>
<dbReference type="SUPFAM" id="SSF47807">
    <property type="entry name" value="5' to 3' exonuclease, C-terminal subdomain"/>
    <property type="match status" value="1"/>
</dbReference>
<keyword evidence="9 16" id="KW-0460">Magnesium</keyword>
<dbReference type="Gene3D" id="3.40.50.1010">
    <property type="entry name" value="5'-nuclease"/>
    <property type="match status" value="1"/>
</dbReference>
<evidence type="ECO:0000256" key="3">
    <source>
        <dbReference type="ARBA" id="ARBA00022722"/>
    </source>
</evidence>
<dbReference type="SMART" id="SM00279">
    <property type="entry name" value="HhH2"/>
    <property type="match status" value="1"/>
</dbReference>
<dbReference type="Gene3D" id="1.10.150.20">
    <property type="entry name" value="5' to 3' exonuclease, C-terminal subdomain"/>
    <property type="match status" value="1"/>
</dbReference>
<dbReference type="InterPro" id="IPR029060">
    <property type="entry name" value="PIN-like_dom_sf"/>
</dbReference>